<comment type="similarity">
    <text evidence="1">Belongs to the peptidase S45 family.</text>
</comment>
<keyword evidence="3 5" id="KW-0378">Hydrolase</keyword>
<dbReference type="InterPro" id="IPR002692">
    <property type="entry name" value="S45"/>
</dbReference>
<dbReference type="Gene3D" id="1.10.1400.10">
    <property type="match status" value="1"/>
</dbReference>
<proteinExistence type="inferred from homology"/>
<dbReference type="PANTHER" id="PTHR34218">
    <property type="entry name" value="PEPTIDASE S45 PENICILLIN AMIDASE"/>
    <property type="match status" value="1"/>
</dbReference>
<protein>
    <submittedName>
        <fullName evidence="5">Penicillin acylase family protein</fullName>
        <ecNumber evidence="5">3.5.1.-</ecNumber>
    </submittedName>
</protein>
<dbReference type="InterPro" id="IPR023343">
    <property type="entry name" value="Penicillin_amidase_dom1"/>
</dbReference>
<dbReference type="SUPFAM" id="SSF56235">
    <property type="entry name" value="N-terminal nucleophile aminohydrolases (Ntn hydrolases)"/>
    <property type="match status" value="1"/>
</dbReference>
<dbReference type="InterPro" id="IPR014395">
    <property type="entry name" value="Pen/GL7ACA/AHL_acylase"/>
</dbReference>
<comment type="caution">
    <text evidence="5">The sequence shown here is derived from an EMBL/GenBank/DDBJ whole genome shotgun (WGS) entry which is preliminary data.</text>
</comment>
<keyword evidence="4" id="KW-0865">Zymogen</keyword>
<dbReference type="PIRSF" id="PIRSF001227">
    <property type="entry name" value="Pen_acylase"/>
    <property type="match status" value="1"/>
</dbReference>
<keyword evidence="2" id="KW-0732">Signal</keyword>
<dbReference type="InterPro" id="IPR043147">
    <property type="entry name" value="Penicillin_amidase_A-knob"/>
</dbReference>
<evidence type="ECO:0000313" key="5">
    <source>
        <dbReference type="EMBL" id="MEA5256929.1"/>
    </source>
</evidence>
<dbReference type="RefSeq" id="WP_323246968.1">
    <property type="nucleotide sequence ID" value="NZ_JAYFUL010000004.1"/>
</dbReference>
<dbReference type="Pfam" id="PF01804">
    <property type="entry name" value="Penicil_amidase"/>
    <property type="match status" value="1"/>
</dbReference>
<dbReference type="InterPro" id="IPR043146">
    <property type="entry name" value="Penicillin_amidase_N_B-knob"/>
</dbReference>
<dbReference type="GO" id="GO:0016787">
    <property type="term" value="F:hydrolase activity"/>
    <property type="evidence" value="ECO:0007669"/>
    <property type="project" value="UniProtKB-KW"/>
</dbReference>
<evidence type="ECO:0000256" key="3">
    <source>
        <dbReference type="ARBA" id="ARBA00022801"/>
    </source>
</evidence>
<evidence type="ECO:0000256" key="2">
    <source>
        <dbReference type="ARBA" id="ARBA00022729"/>
    </source>
</evidence>
<evidence type="ECO:0000256" key="4">
    <source>
        <dbReference type="ARBA" id="ARBA00023145"/>
    </source>
</evidence>
<dbReference type="Proteomes" id="UP001304671">
    <property type="component" value="Unassembled WGS sequence"/>
</dbReference>
<dbReference type="EMBL" id="JAYFUL010000004">
    <property type="protein sequence ID" value="MEA5256929.1"/>
    <property type="molecule type" value="Genomic_DNA"/>
</dbReference>
<gene>
    <name evidence="5" type="ORF">VB264_03975</name>
</gene>
<accession>A0ABU5QJL8</accession>
<reference evidence="5 6" key="1">
    <citation type="submission" date="2023-12" db="EMBL/GenBank/DDBJ databases">
        <title>Novel species of the genus Arcicella isolated from rivers.</title>
        <authorList>
            <person name="Lu H."/>
        </authorList>
    </citation>
    <scope>NUCLEOTIDE SEQUENCE [LARGE SCALE GENOMIC DNA]</scope>
    <source>
        <strain evidence="5 6">LMG 21963</strain>
    </source>
</reference>
<keyword evidence="6" id="KW-1185">Reference proteome</keyword>
<dbReference type="Gene3D" id="3.60.20.10">
    <property type="entry name" value="Glutamine Phosphoribosylpyrophosphate, subunit 1, domain 1"/>
    <property type="match status" value="1"/>
</dbReference>
<dbReference type="EC" id="3.5.1.-" evidence="5"/>
<evidence type="ECO:0000256" key="1">
    <source>
        <dbReference type="ARBA" id="ARBA00006586"/>
    </source>
</evidence>
<sequence length="726" mass="82534">MRKIILLFFLPFSILAQKFSTTEISRFEAQSKRVSIIRDNWGIPHIYGKSDADAVFGLLYAQCEDDFKRVEMNYIEKLGRIAELKGESELYNDLQIRLLIDTTEAKADYQKAAPWLKKLLNAYADGINFYLYRHPAVKPAMLTRFKPWYALLWTDGSIGAISTADLSIADLKNFYSGSLVSAVAVPKNPEQQTGSNGFAFSPKITQSGKAILYINPHVTFYFRPEVQVVSEEGLNAYGAVTWGQMFVYQGFNQYCGWMHTSSNVDVADMYAEKISKKGDKYFYEYEGALKPVTEKKITISYLADNVLKQKTFNTYFTHHGPIMGKRDDKWVSLKSYNRSIVSMIQSWKRTKAKGFEEYKQVMALKANTSNNTVFADYKGNIAYWHGNYIPKRDNQYNWAKPVDGSIAATEWKGLHEVDETVHLYNPVNGWLQNCNSTPFSVAGANSPKREDYSSYMAPDGENFRGVNAVRVLDREKKYTIDKVIAAGYDTYLSAFEILIPALVKTFERDVKQNDSLYTQLKAPIEVLKAWDYHSSENSVATTLAVEWAQKLSPVIQRLYIDQGETDQVENTKRFAANADIAKFMPPLVTVINDLNKKFGTWQIPWGELNRFQRLTGDLQTKYNDNEPSVPVGFASALWGSLPSYNSRYYQGTNKRYGVGGNSFICAVEFGEKIKAKSLLAGGESGDPTSKHFKDQLLMYTKGQFKDVYFYKSDVIKNAEKTYHPGE</sequence>
<evidence type="ECO:0000313" key="6">
    <source>
        <dbReference type="Proteomes" id="UP001304671"/>
    </source>
</evidence>
<dbReference type="InterPro" id="IPR029055">
    <property type="entry name" value="Ntn_hydrolases_N"/>
</dbReference>
<dbReference type="PANTHER" id="PTHR34218:SF3">
    <property type="entry name" value="ACYL-HOMOSERINE LACTONE ACYLASE PVDQ"/>
    <property type="match status" value="1"/>
</dbReference>
<dbReference type="Gene3D" id="1.10.439.10">
    <property type="entry name" value="Penicillin Amidohydrolase, domain 1"/>
    <property type="match status" value="1"/>
</dbReference>
<name>A0ABU5QJL8_9BACT</name>
<organism evidence="5 6">
    <name type="scientific">Arcicella aquatica</name>
    <dbReference type="NCBI Taxonomy" id="217141"/>
    <lineage>
        <taxon>Bacteria</taxon>
        <taxon>Pseudomonadati</taxon>
        <taxon>Bacteroidota</taxon>
        <taxon>Cytophagia</taxon>
        <taxon>Cytophagales</taxon>
        <taxon>Flectobacillaceae</taxon>
        <taxon>Arcicella</taxon>
    </lineage>
</organism>
<dbReference type="Gene3D" id="2.30.120.10">
    <property type="match status" value="1"/>
</dbReference>